<organism evidence="1 2">
    <name type="scientific">Sorangium cellulosum</name>
    <name type="common">Polyangium cellulosum</name>
    <dbReference type="NCBI Taxonomy" id="56"/>
    <lineage>
        <taxon>Bacteria</taxon>
        <taxon>Pseudomonadati</taxon>
        <taxon>Myxococcota</taxon>
        <taxon>Polyangia</taxon>
        <taxon>Polyangiales</taxon>
        <taxon>Polyangiaceae</taxon>
        <taxon>Sorangium</taxon>
    </lineage>
</organism>
<dbReference type="Proteomes" id="UP000075420">
    <property type="component" value="Unassembled WGS sequence"/>
</dbReference>
<accession>A0A150PS39</accession>
<dbReference type="EMBL" id="JELY01000696">
    <property type="protein sequence ID" value="KYF58473.1"/>
    <property type="molecule type" value="Genomic_DNA"/>
</dbReference>
<comment type="caution">
    <text evidence="1">The sequence shown here is derived from an EMBL/GenBank/DDBJ whole genome shotgun (WGS) entry which is preliminary data.</text>
</comment>
<evidence type="ECO:0000313" key="1">
    <source>
        <dbReference type="EMBL" id="KYF58473.1"/>
    </source>
</evidence>
<dbReference type="AlphaFoldDB" id="A0A150PS39"/>
<sequence length="121" mass="13622">MAKITVYETFTRSDIEALLDAGIAVSLAFDASHPKEVKSVHLELLIDASHEAIGVLRMRHNNTYIKLKGALMHGAGVHKLECHHFEQDIVDGSPKSYEIRQNRAFVRHGDFGTVIQDIGWW</sequence>
<gene>
    <name evidence="1" type="ORF">BE08_18445</name>
</gene>
<proteinExistence type="predicted"/>
<protein>
    <submittedName>
        <fullName evidence="1">Uncharacterized protein</fullName>
    </submittedName>
</protein>
<evidence type="ECO:0000313" key="2">
    <source>
        <dbReference type="Proteomes" id="UP000075420"/>
    </source>
</evidence>
<reference evidence="1 2" key="1">
    <citation type="submission" date="2014-02" db="EMBL/GenBank/DDBJ databases">
        <title>The small core and large imbalanced accessory genome model reveals a collaborative survival strategy of Sorangium cellulosum strains in nature.</title>
        <authorList>
            <person name="Han K."/>
            <person name="Peng R."/>
            <person name="Blom J."/>
            <person name="Li Y.-Z."/>
        </authorList>
    </citation>
    <scope>NUCLEOTIDE SEQUENCE [LARGE SCALE GENOMIC DNA]</scope>
    <source>
        <strain evidence="1 2">So0157-25</strain>
    </source>
</reference>
<name>A0A150PS39_SORCE</name>